<dbReference type="AlphaFoldDB" id="A0A9W7H7Q3"/>
<keyword evidence="2" id="KW-1185">Reference proteome</keyword>
<dbReference type="EMBL" id="BSYR01000010">
    <property type="protein sequence ID" value="GMI70885.1"/>
    <property type="molecule type" value="Genomic_DNA"/>
</dbReference>
<comment type="caution">
    <text evidence="1">The sequence shown here is derived from an EMBL/GenBank/DDBJ whole genome shotgun (WGS) entry which is preliminary data.</text>
</comment>
<organism evidence="1 2">
    <name type="scientific">Hibiscus trionum</name>
    <name type="common">Flower of an hour</name>
    <dbReference type="NCBI Taxonomy" id="183268"/>
    <lineage>
        <taxon>Eukaryota</taxon>
        <taxon>Viridiplantae</taxon>
        <taxon>Streptophyta</taxon>
        <taxon>Embryophyta</taxon>
        <taxon>Tracheophyta</taxon>
        <taxon>Spermatophyta</taxon>
        <taxon>Magnoliopsida</taxon>
        <taxon>eudicotyledons</taxon>
        <taxon>Gunneridae</taxon>
        <taxon>Pentapetalae</taxon>
        <taxon>rosids</taxon>
        <taxon>malvids</taxon>
        <taxon>Malvales</taxon>
        <taxon>Malvaceae</taxon>
        <taxon>Malvoideae</taxon>
        <taxon>Hibiscus</taxon>
    </lineage>
</organism>
<sequence length="78" mass="8293">MNSSQAATSASSVPPNAGERYPTSIGSLHIMIIVARTANSGVASILFSEINDKLKELLYLLKVDDGKSSKKNLTVTLK</sequence>
<protein>
    <submittedName>
        <fullName evidence="1">Uncharacterized protein</fullName>
    </submittedName>
</protein>
<evidence type="ECO:0000313" key="2">
    <source>
        <dbReference type="Proteomes" id="UP001165190"/>
    </source>
</evidence>
<accession>A0A9W7H7Q3</accession>
<name>A0A9W7H7Q3_HIBTR</name>
<proteinExistence type="predicted"/>
<reference evidence="1" key="1">
    <citation type="submission" date="2023-05" db="EMBL/GenBank/DDBJ databases">
        <title>Genome and transcriptome analyses reveal genes involved in the formation of fine ridges on petal epidermal cells in Hibiscus trionum.</title>
        <authorList>
            <person name="Koshimizu S."/>
            <person name="Masuda S."/>
            <person name="Ishii T."/>
            <person name="Shirasu K."/>
            <person name="Hoshino A."/>
            <person name="Arita M."/>
        </authorList>
    </citation>
    <scope>NUCLEOTIDE SEQUENCE</scope>
    <source>
        <strain evidence="1">Hamamatsu line</strain>
    </source>
</reference>
<dbReference type="Proteomes" id="UP001165190">
    <property type="component" value="Unassembled WGS sequence"/>
</dbReference>
<evidence type="ECO:0000313" key="1">
    <source>
        <dbReference type="EMBL" id="GMI70885.1"/>
    </source>
</evidence>
<gene>
    <name evidence="1" type="ORF">HRI_000757800</name>
</gene>